<evidence type="ECO:0000313" key="2">
    <source>
        <dbReference type="Proteomes" id="UP001056120"/>
    </source>
</evidence>
<proteinExistence type="predicted"/>
<dbReference type="Proteomes" id="UP001056120">
    <property type="component" value="Linkage Group LG04"/>
</dbReference>
<organism evidence="1 2">
    <name type="scientific">Smallanthus sonchifolius</name>
    <dbReference type="NCBI Taxonomy" id="185202"/>
    <lineage>
        <taxon>Eukaryota</taxon>
        <taxon>Viridiplantae</taxon>
        <taxon>Streptophyta</taxon>
        <taxon>Embryophyta</taxon>
        <taxon>Tracheophyta</taxon>
        <taxon>Spermatophyta</taxon>
        <taxon>Magnoliopsida</taxon>
        <taxon>eudicotyledons</taxon>
        <taxon>Gunneridae</taxon>
        <taxon>Pentapetalae</taxon>
        <taxon>asterids</taxon>
        <taxon>campanulids</taxon>
        <taxon>Asterales</taxon>
        <taxon>Asteraceae</taxon>
        <taxon>Asteroideae</taxon>
        <taxon>Heliantheae alliance</taxon>
        <taxon>Millerieae</taxon>
        <taxon>Smallanthus</taxon>
    </lineage>
</organism>
<reference evidence="2" key="1">
    <citation type="journal article" date="2022" name="Mol. Ecol. Resour.">
        <title>The genomes of chicory, endive, great burdock and yacon provide insights into Asteraceae palaeo-polyploidization history and plant inulin production.</title>
        <authorList>
            <person name="Fan W."/>
            <person name="Wang S."/>
            <person name="Wang H."/>
            <person name="Wang A."/>
            <person name="Jiang F."/>
            <person name="Liu H."/>
            <person name="Zhao H."/>
            <person name="Xu D."/>
            <person name="Zhang Y."/>
        </authorList>
    </citation>
    <scope>NUCLEOTIDE SEQUENCE [LARGE SCALE GENOMIC DNA]</scope>
    <source>
        <strain evidence="2">cv. Yunnan</strain>
    </source>
</reference>
<reference evidence="1 2" key="2">
    <citation type="journal article" date="2022" name="Mol. Ecol. Resour.">
        <title>The genomes of chicory, endive, great burdock and yacon provide insights into Asteraceae paleo-polyploidization history and plant inulin production.</title>
        <authorList>
            <person name="Fan W."/>
            <person name="Wang S."/>
            <person name="Wang H."/>
            <person name="Wang A."/>
            <person name="Jiang F."/>
            <person name="Liu H."/>
            <person name="Zhao H."/>
            <person name="Xu D."/>
            <person name="Zhang Y."/>
        </authorList>
    </citation>
    <scope>NUCLEOTIDE SEQUENCE [LARGE SCALE GENOMIC DNA]</scope>
    <source>
        <strain evidence="2">cv. Yunnan</strain>
        <tissue evidence="1">Leaves</tissue>
    </source>
</reference>
<comment type="caution">
    <text evidence="1">The sequence shown here is derived from an EMBL/GenBank/DDBJ whole genome shotgun (WGS) entry which is preliminary data.</text>
</comment>
<name>A0ACB9JA13_9ASTR</name>
<evidence type="ECO:0000313" key="1">
    <source>
        <dbReference type="EMBL" id="KAI3817192.1"/>
    </source>
</evidence>
<accession>A0ACB9JA13</accession>
<protein>
    <submittedName>
        <fullName evidence="1">Uncharacterized protein</fullName>
    </submittedName>
</protein>
<sequence length="88" mass="10065">MVVLLIIFLVLQIWALNSNSCWVSAIRTSPPPPPPPSAAKDSDEIKRSELYKRFFNGRFSRLNSTVPKDKNFEDNKRRVPSCPDPLHN</sequence>
<keyword evidence="2" id="KW-1185">Reference proteome</keyword>
<gene>
    <name evidence="1" type="ORF">L1987_10981</name>
</gene>
<dbReference type="EMBL" id="CM042021">
    <property type="protein sequence ID" value="KAI3817192.1"/>
    <property type="molecule type" value="Genomic_DNA"/>
</dbReference>